<dbReference type="PANTHER" id="PTHR16038">
    <property type="entry name" value="NOP SEVEN ASSOCIATED PROTEIN 1"/>
    <property type="match status" value="1"/>
</dbReference>
<feature type="compositionally biased region" description="Low complexity" evidence="1">
    <location>
        <begin position="498"/>
        <end position="554"/>
    </location>
</feature>
<sequence length="782" mass="88207">MEYLLGGCTGLLKEAETTNRSLLRLCLLDDQSLDRGVTSLCWSGGFGGYFEDEITVGYKDGSLISYNYLTMKINREYKLDSRCIYVTMLNYHFDTFVPEFYKKNKDSPLYPDSKRPNVYDTNDRLLLAVTECGYIYVFDWSVDKDDRVSRVKHLTKDSLKDNKNKESEANHTVSDGNEDKNRNLKVKRQKLIRESNYSTAADAGSSNTKSDSDANSKNDYEEYVGALFVYKYRGPIRDAKVHSVMKNRLVLGGTNIAPVLVDLFSETVLWVGKFPHDTVLGLQSPLDITSLCLLEEIDDDLICVATRDSFVYVYDPKCQRDPVFEFNICDYRGIGLSKKSLSLLYEDFNTKHRRRLSRSINEKYSQADRTILRLATRPSYTLEFADTNSPNDSSAVTNVVDSLDIGDVTRVSGNDLKNSTGGNTTGFTTSRHVNYSTFKLNDSLYLRYYNSVKKEFCNLYICDNFGTIYNLQFLTGDRLVWWIYRKIQPIVDLGQLPSADTTSDTTGSTNNNSNTNNNDANNNSNTNNNDANNNGNANNNSNTNKNTNSKTANTVDYSESSETAVKGGVKRPLSADDVYKLNSSDKNKIVQHLIEARKRLCSSSNNDKRVHFRRNHYSQFVCRILNCFNFHNGSVVDLKCIGDYIISAALDRYSNVVNLKTGKLVFTLYCNQKQSCILVKNRYLMTSFNDQAEFKHSKSYESTVSKHPRGSDSEEALDEDGPGESDYPGESEEESVLDSDASEADDSEASEGDDYNYSDSEDADDSDEVDSDDGDKDSDDDV</sequence>
<dbReference type="EMBL" id="CP056067">
    <property type="protein sequence ID" value="UKJ89525.2"/>
    <property type="molecule type" value="Genomic_DNA"/>
</dbReference>
<protein>
    <submittedName>
        <fullName evidence="2">Uncharacterized protein</fullName>
    </submittedName>
</protein>
<gene>
    <name evidence="2" type="ORF">MACJ_002776</name>
</gene>
<dbReference type="SUPFAM" id="SSF50978">
    <property type="entry name" value="WD40 repeat-like"/>
    <property type="match status" value="1"/>
</dbReference>
<feature type="compositionally biased region" description="Acidic residues" evidence="1">
    <location>
        <begin position="713"/>
        <end position="782"/>
    </location>
</feature>
<dbReference type="GO" id="GO:0030687">
    <property type="term" value="C:preribosome, large subunit precursor"/>
    <property type="evidence" value="ECO:0007669"/>
    <property type="project" value="TreeGrafter"/>
</dbReference>
<dbReference type="GO" id="GO:0005730">
    <property type="term" value="C:nucleolus"/>
    <property type="evidence" value="ECO:0007669"/>
    <property type="project" value="InterPro"/>
</dbReference>
<feature type="region of interest" description="Disordered" evidence="1">
    <location>
        <begin position="161"/>
        <end position="184"/>
    </location>
</feature>
<evidence type="ECO:0000313" key="2">
    <source>
        <dbReference type="EMBL" id="UKJ89525.2"/>
    </source>
</evidence>
<dbReference type="PANTHER" id="PTHR16038:SF4">
    <property type="entry name" value="WD REPEAT-CONTAINING PROTEIN 74"/>
    <property type="match status" value="1"/>
</dbReference>
<evidence type="ECO:0000256" key="1">
    <source>
        <dbReference type="SAM" id="MobiDB-lite"/>
    </source>
</evidence>
<name>A0A976M6J1_THEOR</name>
<feature type="region of interest" description="Disordered" evidence="1">
    <location>
        <begin position="697"/>
        <end position="782"/>
    </location>
</feature>
<feature type="region of interest" description="Disordered" evidence="1">
    <location>
        <begin position="197"/>
        <end position="216"/>
    </location>
</feature>
<dbReference type="InterPro" id="IPR037379">
    <property type="entry name" value="WDR74/Nsa1"/>
</dbReference>
<dbReference type="Proteomes" id="UP000244803">
    <property type="component" value="Chromosome 4"/>
</dbReference>
<feature type="compositionally biased region" description="Polar residues" evidence="1">
    <location>
        <begin position="197"/>
        <end position="209"/>
    </location>
</feature>
<proteinExistence type="predicted"/>
<dbReference type="GO" id="GO:0042273">
    <property type="term" value="P:ribosomal large subunit biogenesis"/>
    <property type="evidence" value="ECO:0007669"/>
    <property type="project" value="InterPro"/>
</dbReference>
<dbReference type="OrthoDB" id="18388at2759"/>
<dbReference type="AlphaFoldDB" id="A0A976M6J1"/>
<organism evidence="2 3">
    <name type="scientific">Theileria orientalis</name>
    <dbReference type="NCBI Taxonomy" id="68886"/>
    <lineage>
        <taxon>Eukaryota</taxon>
        <taxon>Sar</taxon>
        <taxon>Alveolata</taxon>
        <taxon>Apicomplexa</taxon>
        <taxon>Aconoidasida</taxon>
        <taxon>Piroplasmida</taxon>
        <taxon>Theileriidae</taxon>
        <taxon>Theileria</taxon>
    </lineage>
</organism>
<dbReference type="InterPro" id="IPR036322">
    <property type="entry name" value="WD40_repeat_dom_sf"/>
</dbReference>
<reference evidence="2" key="1">
    <citation type="submission" date="2022-07" db="EMBL/GenBank/DDBJ databases">
        <title>Evaluation of T. orientalis genome assembly methods using nanopore sequencing and analysis of variation between genomes.</title>
        <authorList>
            <person name="Yam J."/>
            <person name="Micallef M.L."/>
            <person name="Liu M."/>
            <person name="Djordjevic S.P."/>
            <person name="Bogema D.R."/>
            <person name="Jenkins C."/>
        </authorList>
    </citation>
    <scope>NUCLEOTIDE SEQUENCE</scope>
    <source>
        <strain evidence="2">Fish Creek</strain>
    </source>
</reference>
<feature type="region of interest" description="Disordered" evidence="1">
    <location>
        <begin position="495"/>
        <end position="569"/>
    </location>
</feature>
<accession>A0A976M6J1</accession>
<evidence type="ECO:0000313" key="3">
    <source>
        <dbReference type="Proteomes" id="UP000244803"/>
    </source>
</evidence>